<dbReference type="InterPro" id="IPR013320">
    <property type="entry name" value="ConA-like_dom_sf"/>
</dbReference>
<keyword evidence="1 2" id="KW-0430">Lectin</keyword>
<reference evidence="6" key="2">
    <citation type="submission" date="2020-10" db="UniProtKB">
        <authorList>
            <consortium name="WormBaseParasite"/>
        </authorList>
    </citation>
    <scope>IDENTIFICATION</scope>
</reference>
<dbReference type="PANTHER" id="PTHR11346">
    <property type="entry name" value="GALECTIN"/>
    <property type="match status" value="1"/>
</dbReference>
<feature type="signal peptide" evidence="3">
    <location>
        <begin position="1"/>
        <end position="36"/>
    </location>
</feature>
<feature type="domain" description="Galectin" evidence="4">
    <location>
        <begin position="82"/>
        <end position="218"/>
    </location>
</feature>
<dbReference type="InterPro" id="IPR001079">
    <property type="entry name" value="Galectin_CRD"/>
</dbReference>
<evidence type="ECO:0000313" key="5">
    <source>
        <dbReference type="Proteomes" id="UP000492821"/>
    </source>
</evidence>
<keyword evidence="3" id="KW-0732">Signal</keyword>
<keyword evidence="5" id="KW-1185">Reference proteome</keyword>
<evidence type="ECO:0000313" key="6">
    <source>
        <dbReference type="WBParaSite" id="Pan_g16202.t1"/>
    </source>
</evidence>
<protein>
    <recommendedName>
        <fullName evidence="2">Galectin</fullName>
    </recommendedName>
</protein>
<dbReference type="Proteomes" id="UP000492821">
    <property type="component" value="Unassembled WGS sequence"/>
</dbReference>
<dbReference type="SUPFAM" id="SSF49899">
    <property type="entry name" value="Concanavalin A-like lectins/glucanases"/>
    <property type="match status" value="2"/>
</dbReference>
<dbReference type="GO" id="GO:0030246">
    <property type="term" value="F:carbohydrate binding"/>
    <property type="evidence" value="ECO:0007669"/>
    <property type="project" value="UniProtKB-UniRule"/>
</dbReference>
<evidence type="ECO:0000256" key="3">
    <source>
        <dbReference type="SAM" id="SignalP"/>
    </source>
</evidence>
<reference evidence="5" key="1">
    <citation type="journal article" date="2013" name="Genetics">
        <title>The draft genome and transcriptome of Panagrellus redivivus are shaped by the harsh demands of a free-living lifestyle.</title>
        <authorList>
            <person name="Srinivasan J."/>
            <person name="Dillman A.R."/>
            <person name="Macchietto M.G."/>
            <person name="Heikkinen L."/>
            <person name="Lakso M."/>
            <person name="Fracchia K.M."/>
            <person name="Antoshechkin I."/>
            <person name="Mortazavi A."/>
            <person name="Wong G."/>
            <person name="Sternberg P.W."/>
        </authorList>
    </citation>
    <scope>NUCLEOTIDE SEQUENCE [LARGE SCALE GENOMIC DNA]</scope>
    <source>
        <strain evidence="5">MT8872</strain>
    </source>
</reference>
<dbReference type="WBParaSite" id="Pan_g16202.t1">
    <property type="protein sequence ID" value="Pan_g16202.t1"/>
    <property type="gene ID" value="Pan_g16202"/>
</dbReference>
<dbReference type="CDD" id="cd00070">
    <property type="entry name" value="GLECT"/>
    <property type="match status" value="1"/>
</dbReference>
<dbReference type="AlphaFoldDB" id="A0A7E4V3X1"/>
<dbReference type="SMART" id="SM00276">
    <property type="entry name" value="GLECT"/>
    <property type="match status" value="2"/>
</dbReference>
<dbReference type="PROSITE" id="PS51304">
    <property type="entry name" value="GALECTIN"/>
    <property type="match status" value="2"/>
</dbReference>
<evidence type="ECO:0000259" key="4">
    <source>
        <dbReference type="PROSITE" id="PS51304"/>
    </source>
</evidence>
<dbReference type="Pfam" id="PF00337">
    <property type="entry name" value="Gal-bind_lectin"/>
    <property type="match status" value="2"/>
</dbReference>
<dbReference type="Gene3D" id="2.60.120.200">
    <property type="match status" value="2"/>
</dbReference>
<organism evidence="5 6">
    <name type="scientific">Panagrellus redivivus</name>
    <name type="common">Microworm</name>
    <dbReference type="NCBI Taxonomy" id="6233"/>
    <lineage>
        <taxon>Eukaryota</taxon>
        <taxon>Metazoa</taxon>
        <taxon>Ecdysozoa</taxon>
        <taxon>Nematoda</taxon>
        <taxon>Chromadorea</taxon>
        <taxon>Rhabditida</taxon>
        <taxon>Tylenchina</taxon>
        <taxon>Panagrolaimomorpha</taxon>
        <taxon>Panagrolaimoidea</taxon>
        <taxon>Panagrolaimidae</taxon>
        <taxon>Panagrellus</taxon>
    </lineage>
</organism>
<dbReference type="InterPro" id="IPR044156">
    <property type="entry name" value="Galectin-like"/>
</dbReference>
<evidence type="ECO:0000256" key="2">
    <source>
        <dbReference type="RuleBase" id="RU102079"/>
    </source>
</evidence>
<sequence length="361" mass="41447">METKQKSPHNETMKWLEASLLEALFIAVLLTAPVDAESVDRLDDHICPGSAYVASNNTNVWTFFKDRSGPLTPEMRYINNVWGYAYWHPFQVGQTLYFRGKMQPGTHLFEFNILAGAAVDTEGVGQTLLCMQFGYRPDWTGFIKLSSKKNGQWSNTVQIDKSPLLPRQFFDLSIYAMEDRFEIRLNKKFLVEYTYQIGLDYFLYQNARKVDLDKVFIGGQIFQMPYSAAFPDGRFNFLDSIMLQAVAEKDFSINIINARNDVALKFSVNFAEKCVIRNAKVAGQWGEREKNGTFPFTAGDEFELQIFNTPLFFTYFVNGKHLGTFIHRAKSAELYPIEYYSTLEITGRVSLRHLSICKAKV</sequence>
<accession>A0A7E4V3X1</accession>
<proteinExistence type="predicted"/>
<feature type="chain" id="PRO_5028813760" description="Galectin" evidence="3">
    <location>
        <begin position="37"/>
        <end position="361"/>
    </location>
</feature>
<dbReference type="PANTHER" id="PTHR11346:SF147">
    <property type="entry name" value="GALECTIN"/>
    <property type="match status" value="1"/>
</dbReference>
<name>A0A7E4V3X1_PANRE</name>
<feature type="domain" description="Galectin" evidence="4">
    <location>
        <begin position="222"/>
        <end position="357"/>
    </location>
</feature>
<evidence type="ECO:0000256" key="1">
    <source>
        <dbReference type="ARBA" id="ARBA00022734"/>
    </source>
</evidence>
<dbReference type="SMART" id="SM00908">
    <property type="entry name" value="Gal-bind_lectin"/>
    <property type="match status" value="2"/>
</dbReference>